<sequence>MKYLFIIITAFCFSCGAQKIKISDYKEFTNFKEDNSGDCNAIYRNNDGKPLDGKHKIKISKNFYKYAEYKDGHYINDVLYVRNKNIIWWKESYNINGKLEKYTHYRKLNKKFLKSEKYKWTLEKYDSVTTFFKSQLPYETIFNFNKIQKTIEYEITPKNVFINTNFDNIKIDPLDGSFNGVSKYIFSMCPENIFLYDTKNKNYYDQVKVHIKNSNQRIDILTYYIHTNERGFTYYDSSN</sequence>
<comment type="caution">
    <text evidence="1">The sequence shown here is derived from an EMBL/GenBank/DDBJ whole genome shotgun (WGS) entry which is preliminary data.</text>
</comment>
<keyword evidence="2" id="KW-1185">Reference proteome</keyword>
<evidence type="ECO:0008006" key="3">
    <source>
        <dbReference type="Google" id="ProtNLM"/>
    </source>
</evidence>
<evidence type="ECO:0000313" key="2">
    <source>
        <dbReference type="Proteomes" id="UP001070176"/>
    </source>
</evidence>
<protein>
    <recommendedName>
        <fullName evidence="3">MORN repeat variant</fullName>
    </recommendedName>
</protein>
<proteinExistence type="predicted"/>
<dbReference type="RefSeq" id="WP_267282565.1">
    <property type="nucleotide sequence ID" value="NZ_JAOVZV010000021.1"/>
</dbReference>
<name>A0ABT3Y808_9FLAO</name>
<reference evidence="1" key="1">
    <citation type="submission" date="2022-10" db="EMBL/GenBank/DDBJ databases">
        <title>Chryseobacterium sp. nov., a novel bacterial species.</title>
        <authorList>
            <person name="Cao Y."/>
        </authorList>
    </citation>
    <scope>NUCLEOTIDE SEQUENCE</scope>
    <source>
        <strain evidence="1">KC 927</strain>
    </source>
</reference>
<evidence type="ECO:0000313" key="1">
    <source>
        <dbReference type="EMBL" id="MCX8534111.1"/>
    </source>
</evidence>
<dbReference type="Proteomes" id="UP001070176">
    <property type="component" value="Unassembled WGS sequence"/>
</dbReference>
<gene>
    <name evidence="1" type="ORF">OEA66_17320</name>
</gene>
<dbReference type="EMBL" id="JAOVZV010000021">
    <property type="protein sequence ID" value="MCX8534111.1"/>
    <property type="molecule type" value="Genomic_DNA"/>
</dbReference>
<accession>A0ABT3Y808</accession>
<organism evidence="1 2">
    <name type="scientific">Chryseobacterium luquanense</name>
    <dbReference type="NCBI Taxonomy" id="2983766"/>
    <lineage>
        <taxon>Bacteria</taxon>
        <taxon>Pseudomonadati</taxon>
        <taxon>Bacteroidota</taxon>
        <taxon>Flavobacteriia</taxon>
        <taxon>Flavobacteriales</taxon>
        <taxon>Weeksellaceae</taxon>
        <taxon>Chryseobacterium group</taxon>
        <taxon>Chryseobacterium</taxon>
    </lineage>
</organism>